<name>A0ABW2N5W1_9ACTN</name>
<organism evidence="1 2">
    <name type="scientific">Nocardioides astragali</name>
    <dbReference type="NCBI Taxonomy" id="1776736"/>
    <lineage>
        <taxon>Bacteria</taxon>
        <taxon>Bacillati</taxon>
        <taxon>Actinomycetota</taxon>
        <taxon>Actinomycetes</taxon>
        <taxon>Propionibacteriales</taxon>
        <taxon>Nocardioidaceae</taxon>
        <taxon>Nocardioides</taxon>
    </lineage>
</organism>
<gene>
    <name evidence="1" type="ORF">ACFQO6_13510</name>
</gene>
<reference evidence="2" key="1">
    <citation type="journal article" date="2019" name="Int. J. Syst. Evol. Microbiol.">
        <title>The Global Catalogue of Microorganisms (GCM) 10K type strain sequencing project: providing services to taxonomists for standard genome sequencing and annotation.</title>
        <authorList>
            <consortium name="The Broad Institute Genomics Platform"/>
            <consortium name="The Broad Institute Genome Sequencing Center for Infectious Disease"/>
            <person name="Wu L."/>
            <person name="Ma J."/>
        </authorList>
    </citation>
    <scope>NUCLEOTIDE SEQUENCE [LARGE SCALE GENOMIC DNA]</scope>
    <source>
        <strain evidence="2">FCH27</strain>
    </source>
</reference>
<evidence type="ECO:0000313" key="1">
    <source>
        <dbReference type="EMBL" id="MFC7361290.1"/>
    </source>
</evidence>
<keyword evidence="2" id="KW-1185">Reference proteome</keyword>
<protein>
    <recommendedName>
        <fullName evidence="3">HNH endonuclease</fullName>
    </recommendedName>
</protein>
<comment type="caution">
    <text evidence="1">The sequence shown here is derived from an EMBL/GenBank/DDBJ whole genome shotgun (WGS) entry which is preliminary data.</text>
</comment>
<evidence type="ECO:0008006" key="3">
    <source>
        <dbReference type="Google" id="ProtNLM"/>
    </source>
</evidence>
<dbReference type="EMBL" id="JBHTCH010000014">
    <property type="protein sequence ID" value="MFC7361290.1"/>
    <property type="molecule type" value="Genomic_DNA"/>
</dbReference>
<sequence>MRGGPTSLGNAQGLCQACNLAKSLPGWRSAPVGECNGPPIAAVVTPTGHVYSSAGSGRYGPLP</sequence>
<accession>A0ABW2N5W1</accession>
<proteinExistence type="predicted"/>
<dbReference type="RefSeq" id="WP_255888202.1">
    <property type="nucleotide sequence ID" value="NZ_JAFMZM010000001.1"/>
</dbReference>
<dbReference type="Proteomes" id="UP001596524">
    <property type="component" value="Unassembled WGS sequence"/>
</dbReference>
<evidence type="ECO:0000313" key="2">
    <source>
        <dbReference type="Proteomes" id="UP001596524"/>
    </source>
</evidence>